<dbReference type="Proteomes" id="UP000681720">
    <property type="component" value="Unassembled WGS sequence"/>
</dbReference>
<keyword evidence="12" id="KW-0460">Magnesium</keyword>
<evidence type="ECO:0000256" key="13">
    <source>
        <dbReference type="ARBA" id="ARBA00022927"/>
    </source>
</evidence>
<evidence type="ECO:0000256" key="9">
    <source>
        <dbReference type="ARBA" id="ARBA00022741"/>
    </source>
</evidence>
<keyword evidence="11" id="KW-1002">Plastid outer membrane</keyword>
<dbReference type="EMBL" id="CAJNOW010010399">
    <property type="protein sequence ID" value="CAF1580299.1"/>
    <property type="molecule type" value="Genomic_DNA"/>
</dbReference>
<evidence type="ECO:0000313" key="25">
    <source>
        <dbReference type="Proteomes" id="UP000663824"/>
    </source>
</evidence>
<dbReference type="GO" id="GO:0046872">
    <property type="term" value="F:metal ion binding"/>
    <property type="evidence" value="ECO:0007669"/>
    <property type="project" value="UniProtKB-KW"/>
</dbReference>
<evidence type="ECO:0000256" key="4">
    <source>
        <dbReference type="ARBA" id="ARBA00022448"/>
    </source>
</evidence>
<sequence length="272" mass="30186">MSETTAAAAKKLNVIVFGETGTGKSAVINMVFDKIVVTSSSSVVGCTESTISVERKVPGFPATELRMFDTAGLSESSEGKVTTGAAFIKLVKTLYEVQDGIHLLICVARKGRLSGQAFKSNYIVFVDKICEHRVPCVLVITHCDEDDELDSFWTANKDMISEKLKLKFEDGVSVTTKKTGKNACLEDYQLSRKNLLNAIEQHALEKPWKMDSFQRTVVVFFKTVWNSIAERVNFLTTVAVRDDLMKMFETLGSDRTTAIQEANQLYEQLKAA</sequence>
<dbReference type="PANTHER" id="PTHR10903">
    <property type="entry name" value="GTPASE, IMAP FAMILY MEMBER-RELATED"/>
    <property type="match status" value="1"/>
</dbReference>
<reference evidence="21" key="1">
    <citation type="submission" date="2021-02" db="EMBL/GenBank/DDBJ databases">
        <authorList>
            <person name="Nowell W R."/>
        </authorList>
    </citation>
    <scope>NUCLEOTIDE SEQUENCE</scope>
</reference>
<dbReference type="EMBL" id="CAJOBI010044408">
    <property type="protein sequence ID" value="CAF4340385.1"/>
    <property type="molecule type" value="Genomic_DNA"/>
</dbReference>
<evidence type="ECO:0000256" key="1">
    <source>
        <dbReference type="ARBA" id="ARBA00001946"/>
    </source>
</evidence>
<keyword evidence="14" id="KW-1133">Transmembrane helix</keyword>
<evidence type="ECO:0000256" key="15">
    <source>
        <dbReference type="ARBA" id="ARBA00023134"/>
    </source>
</evidence>
<keyword evidence="10" id="KW-0378">Hydrolase</keyword>
<evidence type="ECO:0000256" key="14">
    <source>
        <dbReference type="ARBA" id="ARBA00022989"/>
    </source>
</evidence>
<evidence type="ECO:0000256" key="3">
    <source>
        <dbReference type="ARBA" id="ARBA00008535"/>
    </source>
</evidence>
<dbReference type="Proteomes" id="UP000676336">
    <property type="component" value="Unassembled WGS sequence"/>
</dbReference>
<dbReference type="PANTHER" id="PTHR10903:SF135">
    <property type="entry name" value="TRANSLOCASE OF CHLOROPLAST 120, CHLOROPLASTIC-RELATED"/>
    <property type="match status" value="1"/>
</dbReference>
<feature type="domain" description="AIG1-type G" evidence="18">
    <location>
        <begin position="12"/>
        <end position="206"/>
    </location>
</feature>
<evidence type="ECO:0000256" key="7">
    <source>
        <dbReference type="ARBA" id="ARBA00022692"/>
    </source>
</evidence>
<dbReference type="EMBL" id="CAJNOV010005037">
    <property type="protein sequence ID" value="CAF1196187.1"/>
    <property type="molecule type" value="Genomic_DNA"/>
</dbReference>
<keyword evidence="6" id="KW-0934">Plastid</keyword>
<keyword evidence="16" id="KW-0472">Membrane</keyword>
<dbReference type="GO" id="GO:0015031">
    <property type="term" value="P:protein transport"/>
    <property type="evidence" value="ECO:0007669"/>
    <property type="project" value="UniProtKB-KW"/>
</dbReference>
<keyword evidence="7" id="KW-0812">Transmembrane</keyword>
<keyword evidence="5" id="KW-0150">Chloroplast</keyword>
<evidence type="ECO:0000256" key="6">
    <source>
        <dbReference type="ARBA" id="ARBA00022640"/>
    </source>
</evidence>
<comment type="similarity">
    <text evidence="3">Belongs to the TRAFAC class TrmE-Era-EngA-EngB-Septin-like GTPase superfamily. AIG1/Toc34/Toc159-like paraseptin GTPase family. IAN subfamily.</text>
</comment>
<dbReference type="GO" id="GO:0016020">
    <property type="term" value="C:membrane"/>
    <property type="evidence" value="ECO:0007669"/>
    <property type="project" value="UniProtKB-SubCell"/>
</dbReference>
<evidence type="ECO:0000256" key="11">
    <source>
        <dbReference type="ARBA" id="ARBA00022805"/>
    </source>
</evidence>
<keyword evidence="4" id="KW-0813">Transport</keyword>
<evidence type="ECO:0000256" key="2">
    <source>
        <dbReference type="ARBA" id="ARBA00004167"/>
    </source>
</evidence>
<evidence type="ECO:0000256" key="10">
    <source>
        <dbReference type="ARBA" id="ARBA00022801"/>
    </source>
</evidence>
<evidence type="ECO:0000313" key="22">
    <source>
        <dbReference type="EMBL" id="CAF4114324.1"/>
    </source>
</evidence>
<dbReference type="AlphaFoldDB" id="A0A816LB96"/>
<evidence type="ECO:0000313" key="24">
    <source>
        <dbReference type="EMBL" id="CAF4340385.1"/>
    </source>
</evidence>
<evidence type="ECO:0000256" key="17">
    <source>
        <dbReference type="ARBA" id="ARBA00024013"/>
    </source>
</evidence>
<accession>A0A816LB96</accession>
<evidence type="ECO:0000256" key="16">
    <source>
        <dbReference type="ARBA" id="ARBA00023136"/>
    </source>
</evidence>
<keyword evidence="9" id="KW-0547">Nucleotide-binding</keyword>
<organism evidence="21 25">
    <name type="scientific">Rotaria magnacalcarata</name>
    <dbReference type="NCBI Taxonomy" id="392030"/>
    <lineage>
        <taxon>Eukaryota</taxon>
        <taxon>Metazoa</taxon>
        <taxon>Spiralia</taxon>
        <taxon>Gnathifera</taxon>
        <taxon>Rotifera</taxon>
        <taxon>Eurotatoria</taxon>
        <taxon>Bdelloidea</taxon>
        <taxon>Philodinida</taxon>
        <taxon>Philodinidae</taxon>
        <taxon>Rotaria</taxon>
    </lineage>
</organism>
<dbReference type="GO" id="GO:0005525">
    <property type="term" value="F:GTP binding"/>
    <property type="evidence" value="ECO:0007669"/>
    <property type="project" value="UniProtKB-KW"/>
</dbReference>
<dbReference type="EMBL" id="CAJOBJ010008515">
    <property type="protein sequence ID" value="CAF4114324.1"/>
    <property type="molecule type" value="Genomic_DNA"/>
</dbReference>
<dbReference type="SUPFAM" id="SSF52540">
    <property type="entry name" value="P-loop containing nucleoside triphosphate hydrolases"/>
    <property type="match status" value="1"/>
</dbReference>
<comment type="caution">
    <text evidence="21">The sequence shown here is derived from an EMBL/GenBank/DDBJ whole genome shotgun (WGS) entry which is preliminary data.</text>
</comment>
<dbReference type="Pfam" id="PF04548">
    <property type="entry name" value="AIG1"/>
    <property type="match status" value="1"/>
</dbReference>
<name>A0A816LB96_9BILA</name>
<dbReference type="Gene3D" id="3.40.50.300">
    <property type="entry name" value="P-loop containing nucleotide triphosphate hydrolases"/>
    <property type="match status" value="1"/>
</dbReference>
<evidence type="ECO:0000256" key="5">
    <source>
        <dbReference type="ARBA" id="ARBA00022528"/>
    </source>
</evidence>
<dbReference type="Proteomes" id="UP000681967">
    <property type="component" value="Unassembled WGS sequence"/>
</dbReference>
<evidence type="ECO:0000313" key="21">
    <source>
        <dbReference type="EMBL" id="CAF1928996.1"/>
    </source>
</evidence>
<comment type="cofactor">
    <cofactor evidence="1">
        <name>Mg(2+)</name>
        <dbReference type="ChEBI" id="CHEBI:18420"/>
    </cofactor>
</comment>
<dbReference type="Proteomes" id="UP000663855">
    <property type="component" value="Unassembled WGS sequence"/>
</dbReference>
<evidence type="ECO:0000313" key="19">
    <source>
        <dbReference type="EMBL" id="CAF1196187.1"/>
    </source>
</evidence>
<dbReference type="Proteomes" id="UP000663834">
    <property type="component" value="Unassembled WGS sequence"/>
</dbReference>
<evidence type="ECO:0000256" key="8">
    <source>
        <dbReference type="ARBA" id="ARBA00022723"/>
    </source>
</evidence>
<evidence type="ECO:0000313" key="23">
    <source>
        <dbReference type="EMBL" id="CAF4286265.1"/>
    </source>
</evidence>
<keyword evidence="13" id="KW-0653">Protein transport</keyword>
<dbReference type="Proteomes" id="UP000663824">
    <property type="component" value="Unassembled WGS sequence"/>
</dbReference>
<dbReference type="InterPro" id="IPR006703">
    <property type="entry name" value="G_AIG1"/>
</dbReference>
<dbReference type="InterPro" id="IPR025662">
    <property type="entry name" value="Sigma_54_int_dom_ATP-bd_1"/>
</dbReference>
<dbReference type="GO" id="GO:0016787">
    <property type="term" value="F:hydrolase activity"/>
    <property type="evidence" value="ECO:0007669"/>
    <property type="project" value="UniProtKB-KW"/>
</dbReference>
<dbReference type="InterPro" id="IPR045058">
    <property type="entry name" value="GIMA/IAN/Toc"/>
</dbReference>
<evidence type="ECO:0000256" key="12">
    <source>
        <dbReference type="ARBA" id="ARBA00022842"/>
    </source>
</evidence>
<protein>
    <recommendedName>
        <fullName evidence="18">AIG1-type G domain-containing protein</fullName>
    </recommendedName>
</protein>
<dbReference type="CDD" id="cd00882">
    <property type="entry name" value="Ras_like_GTPase"/>
    <property type="match status" value="1"/>
</dbReference>
<evidence type="ECO:0000313" key="20">
    <source>
        <dbReference type="EMBL" id="CAF1580299.1"/>
    </source>
</evidence>
<dbReference type="PROSITE" id="PS00675">
    <property type="entry name" value="SIGMA54_INTERACT_1"/>
    <property type="match status" value="1"/>
</dbReference>
<dbReference type="EMBL" id="CAJNRE010000582">
    <property type="protein sequence ID" value="CAF1928996.1"/>
    <property type="molecule type" value="Genomic_DNA"/>
</dbReference>
<gene>
    <name evidence="23" type="ORF">BYL167_LOCUS26898</name>
    <name evidence="19" type="ORF">CJN711_LOCUS11776</name>
    <name evidence="22" type="ORF">GIL414_LOCUS17727</name>
    <name evidence="20" type="ORF">KQP761_LOCUS20088</name>
    <name evidence="21" type="ORF">MBJ925_LOCUS3833</name>
    <name evidence="24" type="ORF">SMN809_LOCUS27774</name>
</gene>
<comment type="subcellular location">
    <subcellularLocation>
        <location evidence="2">Membrane</location>
        <topology evidence="2">Single-pass membrane protein</topology>
    </subcellularLocation>
    <subcellularLocation>
        <location evidence="17">Plastid</location>
        <location evidence="17">Chloroplast outer membrane</location>
    </subcellularLocation>
</comment>
<keyword evidence="8" id="KW-0479">Metal-binding</keyword>
<dbReference type="OrthoDB" id="8954335at2759"/>
<keyword evidence="15" id="KW-0342">GTP-binding</keyword>
<proteinExistence type="inferred from homology"/>
<evidence type="ECO:0000259" key="18">
    <source>
        <dbReference type="Pfam" id="PF04548"/>
    </source>
</evidence>
<dbReference type="InterPro" id="IPR027417">
    <property type="entry name" value="P-loop_NTPase"/>
</dbReference>
<dbReference type="EMBL" id="CAJOBH010032759">
    <property type="protein sequence ID" value="CAF4286265.1"/>
    <property type="molecule type" value="Genomic_DNA"/>
</dbReference>